<gene>
    <name evidence="1" type="ordered locus">Celal_3531</name>
</gene>
<protein>
    <submittedName>
        <fullName evidence="1">Uncharacterized protein</fullName>
    </submittedName>
</protein>
<keyword evidence="2" id="KW-1185">Reference proteome</keyword>
<proteinExistence type="predicted"/>
<dbReference type="KEGG" id="cao:Celal_3531"/>
<dbReference type="AlphaFoldDB" id="E6X8D9"/>
<reference evidence="1 2" key="1">
    <citation type="journal article" date="2010" name="Stand. Genomic Sci.">
        <title>Complete genome sequence of Cellulophaga algicola type strain (IC166).</title>
        <authorList>
            <person name="Abt B."/>
            <person name="Lu M."/>
            <person name="Misra M."/>
            <person name="Han C."/>
            <person name="Nolan M."/>
            <person name="Lucas S."/>
            <person name="Hammon N."/>
            <person name="Deshpande S."/>
            <person name="Cheng J.F."/>
            <person name="Tapia R."/>
            <person name="Goodwin L."/>
            <person name="Pitluck S."/>
            <person name="Liolios K."/>
            <person name="Pagani I."/>
            <person name="Ivanova N."/>
            <person name="Mavromatis K."/>
            <person name="Ovchinikova G."/>
            <person name="Pati A."/>
            <person name="Chen A."/>
            <person name="Palaniappan K."/>
            <person name="Land M."/>
            <person name="Hauser L."/>
            <person name="Chang Y.J."/>
            <person name="Jeffries C.D."/>
            <person name="Detter J.C."/>
            <person name="Brambilla E."/>
            <person name="Rohde M."/>
            <person name="Tindall B.J."/>
            <person name="Goker M."/>
            <person name="Woyke T."/>
            <person name="Bristow J."/>
            <person name="Eisen J.A."/>
            <person name="Markowitz V."/>
            <person name="Hugenholtz P."/>
            <person name="Kyrpides N.C."/>
            <person name="Klenk H.P."/>
            <person name="Lapidus A."/>
        </authorList>
    </citation>
    <scope>NUCLEOTIDE SEQUENCE [LARGE SCALE GENOMIC DNA]</scope>
    <source>
        <strain evidence="2">DSM 14237 / IC166 / ACAM 630</strain>
    </source>
</reference>
<dbReference type="EMBL" id="CP002453">
    <property type="protein sequence ID" value="ADV50795.1"/>
    <property type="molecule type" value="Genomic_DNA"/>
</dbReference>
<sequence>MTNQEVAKKMLDKSFFKKSTGAGKGLLGFIDPSFKRYTASENHKVVPQVLLKYYEPESEGTDSGFGEYGIFACILNKKGEQELAGIKAQLQEKGLLDDIGNIRYESQDLRGCCLVDGFNRETVEEGELLIRQHSTDNVYVYVLTNDTGKKLEKVSQAVACMHPKLARNVYSINYKID</sequence>
<dbReference type="Proteomes" id="UP000008634">
    <property type="component" value="Chromosome"/>
</dbReference>
<dbReference type="RefSeq" id="WP_013552246.1">
    <property type="nucleotide sequence ID" value="NC_014934.1"/>
</dbReference>
<evidence type="ECO:0000313" key="2">
    <source>
        <dbReference type="Proteomes" id="UP000008634"/>
    </source>
</evidence>
<evidence type="ECO:0000313" key="1">
    <source>
        <dbReference type="EMBL" id="ADV50795.1"/>
    </source>
</evidence>
<dbReference type="HOGENOM" id="CLU_1531964_0_0_10"/>
<organism evidence="1 2">
    <name type="scientific">Cellulophaga algicola (strain DSM 14237 / IC166 / ACAM 630)</name>
    <dbReference type="NCBI Taxonomy" id="688270"/>
    <lineage>
        <taxon>Bacteria</taxon>
        <taxon>Pseudomonadati</taxon>
        <taxon>Bacteroidota</taxon>
        <taxon>Flavobacteriia</taxon>
        <taxon>Flavobacteriales</taxon>
        <taxon>Flavobacteriaceae</taxon>
        <taxon>Cellulophaga</taxon>
    </lineage>
</organism>
<dbReference type="STRING" id="688270.Celal_3531"/>
<accession>E6X8D9</accession>
<name>E6X8D9_CELAD</name>
<dbReference type="OrthoDB" id="9900304at2"/>